<dbReference type="Proteomes" id="UP001059041">
    <property type="component" value="Linkage Group LG17"/>
</dbReference>
<accession>A0A9W7TJ57</accession>
<dbReference type="EMBL" id="JAFHDT010000017">
    <property type="protein sequence ID" value="KAI7798267.1"/>
    <property type="molecule type" value="Genomic_DNA"/>
</dbReference>
<name>A0A9W7TJ57_TRIRA</name>
<proteinExistence type="predicted"/>
<reference evidence="1" key="1">
    <citation type="submission" date="2021-02" db="EMBL/GenBank/DDBJ databases">
        <title>Comparative genomics reveals that relaxation of natural selection precedes convergent phenotypic evolution of cavefish.</title>
        <authorList>
            <person name="Peng Z."/>
        </authorList>
    </citation>
    <scope>NUCLEOTIDE SEQUENCE</scope>
    <source>
        <tissue evidence="1">Muscle</tissue>
    </source>
</reference>
<evidence type="ECO:0000313" key="1">
    <source>
        <dbReference type="EMBL" id="KAI7798267.1"/>
    </source>
</evidence>
<evidence type="ECO:0000313" key="2">
    <source>
        <dbReference type="Proteomes" id="UP001059041"/>
    </source>
</evidence>
<organism evidence="1 2">
    <name type="scientific">Triplophysa rosa</name>
    <name type="common">Cave loach</name>
    <dbReference type="NCBI Taxonomy" id="992332"/>
    <lineage>
        <taxon>Eukaryota</taxon>
        <taxon>Metazoa</taxon>
        <taxon>Chordata</taxon>
        <taxon>Craniata</taxon>
        <taxon>Vertebrata</taxon>
        <taxon>Euteleostomi</taxon>
        <taxon>Actinopterygii</taxon>
        <taxon>Neopterygii</taxon>
        <taxon>Teleostei</taxon>
        <taxon>Ostariophysi</taxon>
        <taxon>Cypriniformes</taxon>
        <taxon>Nemacheilidae</taxon>
        <taxon>Triplophysa</taxon>
    </lineage>
</organism>
<comment type="caution">
    <text evidence="1">The sequence shown here is derived from an EMBL/GenBank/DDBJ whole genome shotgun (WGS) entry which is preliminary data.</text>
</comment>
<keyword evidence="2" id="KW-1185">Reference proteome</keyword>
<protein>
    <submittedName>
        <fullName evidence="1">Uncharacterized protein</fullName>
    </submittedName>
</protein>
<dbReference type="AlphaFoldDB" id="A0A9W7TJ57"/>
<gene>
    <name evidence="1" type="ORF">IRJ41_024252</name>
</gene>
<sequence length="325" mass="37485">MAKFCAESITGDQGKMHAALFRLIDQRSSCRKRSFFSPGRVTFRKGLLGYLLQDPTDQARAIKYNPSLHDKSAPIKEELVRQNALNVVRQRGGDASDQKEDFGEYILQFGKYKGKSFRWLLENDVGYTIYLIKNLQQEEATMTERHSKSSLVSFVKYTHSFEEIQSLLSYVCKTPAAPAASSEDDQLLDFSARAKKMDEDAELESAMLNITPSKLLVQSPAPQLPGYDHDIHQWKCSHQQRIWMKTELESMGLWPGSPPVSNPMKTVSLWRLPPQPELIDTVSDLPKVFSIYREHGMEKEMTWKEFQKSQFYNMERQRWVSEKSK</sequence>